<dbReference type="EMBL" id="LR899524">
    <property type="protein sequence ID" value="CAD7240081.1"/>
    <property type="molecule type" value="Genomic_DNA"/>
</dbReference>
<keyword evidence="2" id="KW-1185">Reference proteome</keyword>
<reference evidence="1" key="1">
    <citation type="submission" date="2020-11" db="EMBL/GenBank/DDBJ databases">
        <authorList>
            <person name="Tran Van P."/>
        </authorList>
    </citation>
    <scope>NUCLEOTIDE SEQUENCE</scope>
</reference>
<evidence type="ECO:0008006" key="3">
    <source>
        <dbReference type="Google" id="ProtNLM"/>
    </source>
</evidence>
<gene>
    <name evidence="1" type="ORF">DSTB1V02_LOCUS118</name>
</gene>
<name>A0A7R8WY26_9CRUS</name>
<dbReference type="OrthoDB" id="6159439at2759"/>
<evidence type="ECO:0000313" key="2">
    <source>
        <dbReference type="Proteomes" id="UP000677054"/>
    </source>
</evidence>
<dbReference type="AlphaFoldDB" id="A0A7R8WY26"/>
<sequence length="163" mass="16930">MNSYFEQSGFYGGQSGDQAAAAAAAYRFPLGLSVSPYGQTQARTSQDLAYDTSAASACKLYGATSPSADSSAYKVECVTKEQTSFPTSTSKDMGLGSWAGGALGAMRAPVGTPDPSRYGDPTGARASWNHCSLNNTAPAGMVGQPMQQAANHTFYPWMAIAGR</sequence>
<accession>A0A7R8WY26</accession>
<organism evidence="1">
    <name type="scientific">Darwinula stevensoni</name>
    <dbReference type="NCBI Taxonomy" id="69355"/>
    <lineage>
        <taxon>Eukaryota</taxon>
        <taxon>Metazoa</taxon>
        <taxon>Ecdysozoa</taxon>
        <taxon>Arthropoda</taxon>
        <taxon>Crustacea</taxon>
        <taxon>Oligostraca</taxon>
        <taxon>Ostracoda</taxon>
        <taxon>Podocopa</taxon>
        <taxon>Podocopida</taxon>
        <taxon>Darwinulocopina</taxon>
        <taxon>Darwinuloidea</taxon>
        <taxon>Darwinulidae</taxon>
        <taxon>Darwinula</taxon>
    </lineage>
</organism>
<dbReference type="Proteomes" id="UP000677054">
    <property type="component" value="Unassembled WGS sequence"/>
</dbReference>
<proteinExistence type="predicted"/>
<protein>
    <recommendedName>
        <fullName evidence="3">Ultrabithorax</fullName>
    </recommendedName>
</protein>
<evidence type="ECO:0000313" key="1">
    <source>
        <dbReference type="EMBL" id="CAD7240081.1"/>
    </source>
</evidence>
<dbReference type="EMBL" id="CAJPEV010000007">
    <property type="protein sequence ID" value="CAG0878595.1"/>
    <property type="molecule type" value="Genomic_DNA"/>
</dbReference>